<reference evidence="1 2" key="1">
    <citation type="submission" date="2017-11" db="EMBL/GenBank/DDBJ databases">
        <title>Rhodohalobacter 15182 sp. nov., isolated from a salt lake.</title>
        <authorList>
            <person name="Han S."/>
        </authorList>
    </citation>
    <scope>NUCLEOTIDE SEQUENCE [LARGE SCALE GENOMIC DNA]</scope>
    <source>
        <strain evidence="1 2">15182</strain>
    </source>
</reference>
<keyword evidence="2" id="KW-1185">Reference proteome</keyword>
<evidence type="ECO:0000313" key="1">
    <source>
        <dbReference type="EMBL" id="PKD43777.1"/>
    </source>
</evidence>
<organism evidence="1 2">
    <name type="scientific">Rhodohalobacter barkolensis</name>
    <dbReference type="NCBI Taxonomy" id="2053187"/>
    <lineage>
        <taxon>Bacteria</taxon>
        <taxon>Pseudomonadati</taxon>
        <taxon>Balneolota</taxon>
        <taxon>Balneolia</taxon>
        <taxon>Balneolales</taxon>
        <taxon>Balneolaceae</taxon>
        <taxon>Rhodohalobacter</taxon>
    </lineage>
</organism>
<sequence length="60" mass="7146">MGMLFDDNNRQPICRLHFNSETSKYVTLFDENKNGQRVDIESLNDLYKYSKHLKKATKSY</sequence>
<protein>
    <submittedName>
        <fullName evidence="1">Uncharacterized protein</fullName>
    </submittedName>
</protein>
<dbReference type="EMBL" id="PISP01000002">
    <property type="protein sequence ID" value="PKD43777.1"/>
    <property type="molecule type" value="Genomic_DNA"/>
</dbReference>
<name>A0A2N0VHW2_9BACT</name>
<accession>A0A2N0VHW2</accession>
<evidence type="ECO:0000313" key="2">
    <source>
        <dbReference type="Proteomes" id="UP000233398"/>
    </source>
</evidence>
<comment type="caution">
    <text evidence="1">The sequence shown here is derived from an EMBL/GenBank/DDBJ whole genome shotgun (WGS) entry which is preliminary data.</text>
</comment>
<dbReference type="Proteomes" id="UP000233398">
    <property type="component" value="Unassembled WGS sequence"/>
</dbReference>
<dbReference type="AlphaFoldDB" id="A0A2N0VHW2"/>
<proteinExistence type="predicted"/>
<gene>
    <name evidence="1" type="ORF">CWD77_09465</name>
</gene>